<evidence type="ECO:0008006" key="4">
    <source>
        <dbReference type="Google" id="ProtNLM"/>
    </source>
</evidence>
<sequence>MTPAIASSTAPAPSPAFAPVSYFAYSLHHTVFPTLPSVETFDIATIGLIICFVFLSLISLSFILHLRIKSRHSTKLQRFSSHWTARFLMIILILLWSLNELLRLPILRKGYLFPFLPTFSLSSQTTFCQFHLVLSFGLFEPGFLVTLLFLVNISVNKRSPSNLWAIGFVGLTCLPLFVAIYFAVFILPGKFRVLAPAVYRYSVLMEDKISGERVLYCTYPFIGTVIFAVFGVVYSLAFLVSCWKVVSLAINKRIGARVNMLALTVIVCLSVQVVLLSTSVFWDPVDAWYYVFVFINFASVLTFGAMSQGILVIKPVTDTLGVESVPRRDGRCLGDESV</sequence>
<reference evidence="2" key="1">
    <citation type="submission" date="2024-03" db="EMBL/GenBank/DDBJ databases">
        <title>WGS assembly of Saponaria officinalis var. Norfolk2.</title>
        <authorList>
            <person name="Jenkins J."/>
            <person name="Shu S."/>
            <person name="Grimwood J."/>
            <person name="Barry K."/>
            <person name="Goodstein D."/>
            <person name="Schmutz J."/>
            <person name="Leebens-Mack J."/>
            <person name="Osbourn A."/>
        </authorList>
    </citation>
    <scope>NUCLEOTIDE SEQUENCE [LARGE SCALE GENOMIC DNA]</scope>
    <source>
        <strain evidence="2">JIC</strain>
    </source>
</reference>
<dbReference type="AlphaFoldDB" id="A0AAW1GJP7"/>
<evidence type="ECO:0000313" key="2">
    <source>
        <dbReference type="EMBL" id="KAK9665178.1"/>
    </source>
</evidence>
<dbReference type="PANTHER" id="PTHR34116">
    <property type="entry name" value="PLASMINOGEN ACTIVATOR INHIBITOR"/>
    <property type="match status" value="1"/>
</dbReference>
<feature type="transmembrane region" description="Helical" evidence="1">
    <location>
        <begin position="130"/>
        <end position="151"/>
    </location>
</feature>
<feature type="transmembrane region" description="Helical" evidence="1">
    <location>
        <begin position="163"/>
        <end position="187"/>
    </location>
</feature>
<organism evidence="2 3">
    <name type="scientific">Saponaria officinalis</name>
    <name type="common">Common soapwort</name>
    <name type="synonym">Lychnis saponaria</name>
    <dbReference type="NCBI Taxonomy" id="3572"/>
    <lineage>
        <taxon>Eukaryota</taxon>
        <taxon>Viridiplantae</taxon>
        <taxon>Streptophyta</taxon>
        <taxon>Embryophyta</taxon>
        <taxon>Tracheophyta</taxon>
        <taxon>Spermatophyta</taxon>
        <taxon>Magnoliopsida</taxon>
        <taxon>eudicotyledons</taxon>
        <taxon>Gunneridae</taxon>
        <taxon>Pentapetalae</taxon>
        <taxon>Caryophyllales</taxon>
        <taxon>Caryophyllaceae</taxon>
        <taxon>Caryophylleae</taxon>
        <taxon>Saponaria</taxon>
    </lineage>
</organism>
<evidence type="ECO:0000313" key="3">
    <source>
        <dbReference type="Proteomes" id="UP001443914"/>
    </source>
</evidence>
<feature type="transmembrane region" description="Helical" evidence="1">
    <location>
        <begin position="221"/>
        <end position="246"/>
    </location>
</feature>
<feature type="transmembrane region" description="Helical" evidence="1">
    <location>
        <begin position="87"/>
        <end position="106"/>
    </location>
</feature>
<name>A0AAW1GJP7_SAPOF</name>
<feature type="transmembrane region" description="Helical" evidence="1">
    <location>
        <begin position="287"/>
        <end position="306"/>
    </location>
</feature>
<keyword evidence="3" id="KW-1185">Reference proteome</keyword>
<gene>
    <name evidence="2" type="ORF">RND81_14G095600</name>
</gene>
<comment type="caution">
    <text evidence="2">The sequence shown here is derived from an EMBL/GenBank/DDBJ whole genome shotgun (WGS) entry which is preliminary data.</text>
</comment>
<keyword evidence="1" id="KW-0472">Membrane</keyword>
<dbReference type="PANTHER" id="PTHR34116:SF9">
    <property type="entry name" value="OS08G0346600 PROTEIN"/>
    <property type="match status" value="1"/>
</dbReference>
<evidence type="ECO:0000256" key="1">
    <source>
        <dbReference type="SAM" id="Phobius"/>
    </source>
</evidence>
<keyword evidence="1" id="KW-1133">Transmembrane helix</keyword>
<keyword evidence="1" id="KW-0812">Transmembrane</keyword>
<dbReference type="EMBL" id="JBDFQZ010000014">
    <property type="protein sequence ID" value="KAK9665178.1"/>
    <property type="molecule type" value="Genomic_DNA"/>
</dbReference>
<protein>
    <recommendedName>
        <fullName evidence="4">Serpentine receptor class gamma</fullName>
    </recommendedName>
</protein>
<feature type="transmembrane region" description="Helical" evidence="1">
    <location>
        <begin position="43"/>
        <end position="66"/>
    </location>
</feature>
<feature type="transmembrane region" description="Helical" evidence="1">
    <location>
        <begin position="258"/>
        <end position="281"/>
    </location>
</feature>
<proteinExistence type="predicted"/>
<dbReference type="Proteomes" id="UP001443914">
    <property type="component" value="Unassembled WGS sequence"/>
</dbReference>
<accession>A0AAW1GJP7</accession>